<evidence type="ECO:0000256" key="6">
    <source>
        <dbReference type="ARBA" id="ARBA00022723"/>
    </source>
</evidence>
<evidence type="ECO:0000256" key="8">
    <source>
        <dbReference type="ARBA" id="ARBA00022842"/>
    </source>
</evidence>
<reference evidence="16 17" key="1">
    <citation type="submission" date="2015-10" db="EMBL/GenBank/DDBJ databases">
        <title>Full genome of DAOMC 229536 Phialocephala scopiformis, a fungal endophyte of spruce producing the potent anti-insectan compound rugulosin.</title>
        <authorList>
            <consortium name="DOE Joint Genome Institute"/>
            <person name="Walker A.K."/>
            <person name="Frasz S.L."/>
            <person name="Seifert K.A."/>
            <person name="Miller J.D."/>
            <person name="Mondo S.J."/>
            <person name="Labutti K."/>
            <person name="Lipzen A."/>
            <person name="Dockter R."/>
            <person name="Kennedy M."/>
            <person name="Grigoriev I.V."/>
            <person name="Spatafora J.W."/>
        </authorList>
    </citation>
    <scope>NUCLEOTIDE SEQUENCE [LARGE SCALE GENOMIC DNA]</scope>
    <source>
        <strain evidence="16 17">CBS 120377</strain>
    </source>
</reference>
<name>A0A194X0I1_MOLSC</name>
<dbReference type="InParanoid" id="A0A194X0I1"/>
<comment type="catalytic activity">
    <reaction evidence="1">
        <text>a 2-oxocarboxylate + H(+) = an aldehyde + CO2</text>
        <dbReference type="Rhea" id="RHEA:11628"/>
        <dbReference type="ChEBI" id="CHEBI:15378"/>
        <dbReference type="ChEBI" id="CHEBI:16526"/>
        <dbReference type="ChEBI" id="CHEBI:17478"/>
        <dbReference type="ChEBI" id="CHEBI:35179"/>
        <dbReference type="EC" id="4.1.1.1"/>
    </reaction>
</comment>
<dbReference type="RefSeq" id="XP_018068061.1">
    <property type="nucleotide sequence ID" value="XM_018209610.1"/>
</dbReference>
<dbReference type="InterPro" id="IPR012001">
    <property type="entry name" value="Thiamin_PyroP_enz_TPP-bd_dom"/>
</dbReference>
<evidence type="ECO:0000256" key="7">
    <source>
        <dbReference type="ARBA" id="ARBA00022793"/>
    </source>
</evidence>
<dbReference type="GO" id="GO:0000949">
    <property type="term" value="P:aromatic amino acid family catabolic process to alcohol via Ehrlich pathway"/>
    <property type="evidence" value="ECO:0007669"/>
    <property type="project" value="TreeGrafter"/>
</dbReference>
<dbReference type="EC" id="4.1.1.1" evidence="4"/>
<dbReference type="OrthoDB" id="3970464at2759"/>
<feature type="domain" description="Thiamine pyrophosphate enzyme N-terminal TPP-binding" evidence="15">
    <location>
        <begin position="5"/>
        <end position="113"/>
    </location>
</feature>
<evidence type="ECO:0000256" key="1">
    <source>
        <dbReference type="ARBA" id="ARBA00001041"/>
    </source>
</evidence>
<organism evidence="16 17">
    <name type="scientific">Mollisia scopiformis</name>
    <name type="common">Conifer needle endophyte fungus</name>
    <name type="synonym">Phialocephala scopiformis</name>
    <dbReference type="NCBI Taxonomy" id="149040"/>
    <lineage>
        <taxon>Eukaryota</taxon>
        <taxon>Fungi</taxon>
        <taxon>Dikarya</taxon>
        <taxon>Ascomycota</taxon>
        <taxon>Pezizomycotina</taxon>
        <taxon>Leotiomycetes</taxon>
        <taxon>Helotiales</taxon>
        <taxon>Mollisiaceae</taxon>
        <taxon>Mollisia</taxon>
    </lineage>
</organism>
<proteinExistence type="inferred from homology"/>
<evidence type="ECO:0000256" key="11">
    <source>
        <dbReference type="PIRSR" id="PIRSR036565-2"/>
    </source>
</evidence>
<dbReference type="KEGG" id="psco:LY89DRAFT_590742"/>
<keyword evidence="9 12" id="KW-0786">Thiamine pyrophosphate</keyword>
<feature type="domain" description="Thiamine pyrophosphate enzyme central" evidence="13">
    <location>
        <begin position="208"/>
        <end position="311"/>
    </location>
</feature>
<dbReference type="EMBL" id="KQ947421">
    <property type="protein sequence ID" value="KUJ13706.1"/>
    <property type="molecule type" value="Genomic_DNA"/>
</dbReference>
<dbReference type="SUPFAM" id="SSF52518">
    <property type="entry name" value="Thiamin diphosphate-binding fold (THDP-binding)"/>
    <property type="match status" value="2"/>
</dbReference>
<sequence length="566" mass="61202">MSEITVGSYIFERLKQLGVKSVFGVPGDYELALLDLVPKAGLTWRGNPNELNAGYAADGYARINGIGAVVTTFGPGELSNMCGIAGAYCEFVPVVHIVGYPTEAAQHGRNIMHHSLGEVGDGKFDVYHEMARHITCASVVLHDAKTAASEIDKVLNAMLLYSQPVYIGIPTEVALQSTPSINLSFPLTTALPPNIPDLETHVVSLIRAKLDAASSPIIIVDGGAIRHNVIPETEALIKKTGFVYFATSMGKGGITENLKTFGGVYGGSGSLPEIKKAVEGADCVLWVGNYPSDFNTGEFTEQVKEEAVVDFQRFYVKFAGVRYDVKMKYVLEALLSNLSSEPLSTKSHTLSWTPYAAPSSRPSHLTQDYLWATLGPYFRSNDLVIAETGTSAFGIPSSSIQHGDNIKMFNQTIFGSIGFATAAAVGAFVAGKENGSVERGILVTGEGSLQLTVQAFSDLLRHEVRATIFLLNNGGYTVERLIHGMKAPYNDVPNWDYGALLQAFGPSFKTKHFLVKTPDELDAVLADEEFNEAKYTQIVELILEPDDAPQSVVLTTAAIEEFNRNK</sequence>
<keyword evidence="7" id="KW-0210">Decarboxylase</keyword>
<feature type="domain" description="Thiamine pyrophosphate enzyme TPP-binding" evidence="14">
    <location>
        <begin position="407"/>
        <end position="526"/>
    </location>
</feature>
<evidence type="ECO:0000256" key="4">
    <source>
        <dbReference type="ARBA" id="ARBA00013202"/>
    </source>
</evidence>
<dbReference type="InterPro" id="IPR029035">
    <property type="entry name" value="DHS-like_NAD/FAD-binding_dom"/>
</dbReference>
<evidence type="ECO:0000256" key="10">
    <source>
        <dbReference type="ARBA" id="ARBA00023239"/>
    </source>
</evidence>
<dbReference type="InterPro" id="IPR012000">
    <property type="entry name" value="Thiamin_PyroP_enz_cen_dom"/>
</dbReference>
<dbReference type="PIRSF" id="PIRSF036565">
    <property type="entry name" value="Pyruvt_ip_decrb"/>
    <property type="match status" value="1"/>
</dbReference>
<keyword evidence="17" id="KW-1185">Reference proteome</keyword>
<protein>
    <recommendedName>
        <fullName evidence="5">Pyruvate decarboxylase</fullName>
        <ecNumber evidence="4">4.1.1.1</ecNumber>
    </recommendedName>
</protein>
<dbReference type="GeneID" id="28819336"/>
<evidence type="ECO:0000256" key="2">
    <source>
        <dbReference type="ARBA" id="ARBA00001964"/>
    </source>
</evidence>
<dbReference type="InterPro" id="IPR047213">
    <property type="entry name" value="TPP_PYR_PDC_IPDC-like"/>
</dbReference>
<dbReference type="FunFam" id="3.40.50.970:FF:000019">
    <property type="entry name" value="Pyruvate decarboxylase isozyme"/>
    <property type="match status" value="1"/>
</dbReference>
<dbReference type="Gene3D" id="3.40.50.1220">
    <property type="entry name" value="TPP-binding domain"/>
    <property type="match status" value="1"/>
</dbReference>
<dbReference type="Pfam" id="PF02776">
    <property type="entry name" value="TPP_enzyme_N"/>
    <property type="match status" value="1"/>
</dbReference>
<comment type="cofactor">
    <cofactor evidence="11">
        <name>Mg(2+)</name>
        <dbReference type="ChEBI" id="CHEBI:18420"/>
    </cofactor>
    <text evidence="11">Binds 1 Mg(2+) per subunit.</text>
</comment>
<dbReference type="InterPro" id="IPR029061">
    <property type="entry name" value="THDP-binding"/>
</dbReference>
<dbReference type="AlphaFoldDB" id="A0A194X0I1"/>
<dbReference type="GO" id="GO:0005829">
    <property type="term" value="C:cytosol"/>
    <property type="evidence" value="ECO:0007669"/>
    <property type="project" value="TreeGrafter"/>
</dbReference>
<evidence type="ECO:0000256" key="9">
    <source>
        <dbReference type="ARBA" id="ARBA00023052"/>
    </source>
</evidence>
<dbReference type="Gene3D" id="3.40.50.970">
    <property type="match status" value="2"/>
</dbReference>
<dbReference type="Pfam" id="PF00205">
    <property type="entry name" value="TPP_enzyme_M"/>
    <property type="match status" value="1"/>
</dbReference>
<dbReference type="CDD" id="cd07038">
    <property type="entry name" value="TPP_PYR_PDC_IPDC_like"/>
    <property type="match status" value="1"/>
</dbReference>
<evidence type="ECO:0000259" key="14">
    <source>
        <dbReference type="Pfam" id="PF02775"/>
    </source>
</evidence>
<dbReference type="STRING" id="149040.A0A194X0I1"/>
<gene>
    <name evidence="16" type="ORF">LY89DRAFT_590742</name>
</gene>
<accession>A0A194X0I1</accession>
<feature type="binding site" evidence="11">
    <location>
        <position position="473"/>
    </location>
    <ligand>
        <name>Mg(2+)</name>
        <dbReference type="ChEBI" id="CHEBI:18420"/>
    </ligand>
</feature>
<evidence type="ECO:0000313" key="17">
    <source>
        <dbReference type="Proteomes" id="UP000070700"/>
    </source>
</evidence>
<evidence type="ECO:0000313" key="16">
    <source>
        <dbReference type="EMBL" id="KUJ13706.1"/>
    </source>
</evidence>
<comment type="cofactor">
    <cofactor evidence="2">
        <name>thiamine diphosphate</name>
        <dbReference type="ChEBI" id="CHEBI:58937"/>
    </cofactor>
</comment>
<dbReference type="GO" id="GO:0030976">
    <property type="term" value="F:thiamine pyrophosphate binding"/>
    <property type="evidence" value="ECO:0007669"/>
    <property type="project" value="InterPro"/>
</dbReference>
<evidence type="ECO:0000256" key="5">
    <source>
        <dbReference type="ARBA" id="ARBA00014422"/>
    </source>
</evidence>
<dbReference type="Proteomes" id="UP000070700">
    <property type="component" value="Unassembled WGS sequence"/>
</dbReference>
<dbReference type="PANTHER" id="PTHR43452">
    <property type="entry name" value="PYRUVATE DECARBOXYLASE"/>
    <property type="match status" value="1"/>
</dbReference>
<dbReference type="PANTHER" id="PTHR43452:SF30">
    <property type="entry name" value="PYRUVATE DECARBOXYLASE ISOZYME 1-RELATED"/>
    <property type="match status" value="1"/>
</dbReference>
<dbReference type="InterPro" id="IPR012110">
    <property type="entry name" value="PDC/IPDC-like"/>
</dbReference>
<keyword evidence="8 11" id="KW-0460">Magnesium</keyword>
<dbReference type="FunFam" id="3.40.50.970:FF:000024">
    <property type="entry name" value="Pyruvate decarboxylase isozyme"/>
    <property type="match status" value="1"/>
</dbReference>
<dbReference type="Pfam" id="PF02775">
    <property type="entry name" value="TPP_enzyme_C"/>
    <property type="match status" value="1"/>
</dbReference>
<evidence type="ECO:0000259" key="15">
    <source>
        <dbReference type="Pfam" id="PF02776"/>
    </source>
</evidence>
<dbReference type="GO" id="GO:0005634">
    <property type="term" value="C:nucleus"/>
    <property type="evidence" value="ECO:0007669"/>
    <property type="project" value="TreeGrafter"/>
</dbReference>
<evidence type="ECO:0000259" key="13">
    <source>
        <dbReference type="Pfam" id="PF00205"/>
    </source>
</evidence>
<dbReference type="SUPFAM" id="SSF52467">
    <property type="entry name" value="DHS-like NAD/FAD-binding domain"/>
    <property type="match status" value="1"/>
</dbReference>
<evidence type="ECO:0000256" key="12">
    <source>
        <dbReference type="RuleBase" id="RU362132"/>
    </source>
</evidence>
<keyword evidence="6 11" id="KW-0479">Metal-binding</keyword>
<comment type="similarity">
    <text evidence="3 12">Belongs to the TPP enzyme family.</text>
</comment>
<evidence type="ECO:0000256" key="3">
    <source>
        <dbReference type="ARBA" id="ARBA00007812"/>
    </source>
</evidence>
<keyword evidence="10" id="KW-0456">Lyase</keyword>
<dbReference type="GO" id="GO:0004737">
    <property type="term" value="F:pyruvate decarboxylase activity"/>
    <property type="evidence" value="ECO:0007669"/>
    <property type="project" value="UniProtKB-EC"/>
</dbReference>
<dbReference type="GO" id="GO:0000287">
    <property type="term" value="F:magnesium ion binding"/>
    <property type="evidence" value="ECO:0007669"/>
    <property type="project" value="InterPro"/>
</dbReference>
<dbReference type="InterPro" id="IPR011766">
    <property type="entry name" value="TPP_enzyme_TPP-bd"/>
</dbReference>
<feature type="binding site" evidence="11">
    <location>
        <position position="475"/>
    </location>
    <ligand>
        <name>Mg(2+)</name>
        <dbReference type="ChEBI" id="CHEBI:18420"/>
    </ligand>
</feature>
<keyword evidence="16" id="KW-0670">Pyruvate</keyword>